<accession>A0A2W6A185</accession>
<organism evidence="2 3">
    <name type="scientific">Candidatus Aeolococcus gillhamiae</name>
    <dbReference type="NCBI Taxonomy" id="3127015"/>
    <lineage>
        <taxon>Bacteria</taxon>
        <taxon>Bacillati</taxon>
        <taxon>Candidatus Dormiibacterota</taxon>
        <taxon>Candidatus Dormibacteria</taxon>
        <taxon>Candidatus Aeolococcales</taxon>
        <taxon>Candidatus Aeolococcaceae</taxon>
        <taxon>Candidatus Aeolococcus</taxon>
    </lineage>
</organism>
<protein>
    <submittedName>
        <fullName evidence="2">Uncharacterized protein</fullName>
    </submittedName>
</protein>
<evidence type="ECO:0000313" key="3">
    <source>
        <dbReference type="Proteomes" id="UP000248724"/>
    </source>
</evidence>
<dbReference type="AlphaFoldDB" id="A0A2W6A185"/>
<reference evidence="2" key="2">
    <citation type="submission" date="2018-05" db="EMBL/GenBank/DDBJ databases">
        <authorList>
            <person name="Ferrari B."/>
        </authorList>
    </citation>
    <scope>NUCLEOTIDE SEQUENCE</scope>
    <source>
        <strain evidence="2">RRmetagenome_bin12</strain>
    </source>
</reference>
<comment type="caution">
    <text evidence="2">The sequence shown here is derived from an EMBL/GenBank/DDBJ whole genome shotgun (WGS) entry which is preliminary data.</text>
</comment>
<accession>A0A934N2N5</accession>
<sequence>MHDFEITELGQIREQESMLARLEARARRQARREARGNNGPVVNAPWLVAFLGMGEQREAAAHHCHPHTAHDAGHS</sequence>
<evidence type="ECO:0000313" key="1">
    <source>
        <dbReference type="EMBL" id="MBJ7593826.1"/>
    </source>
</evidence>
<dbReference type="Proteomes" id="UP000248724">
    <property type="component" value="Unassembled WGS sequence"/>
</dbReference>
<reference evidence="2 3" key="1">
    <citation type="journal article" date="2017" name="Nature">
        <title>Atmospheric trace gases support primary production in Antarctic desert surface soil.</title>
        <authorList>
            <person name="Ji M."/>
            <person name="Greening C."/>
            <person name="Vanwonterghem I."/>
            <person name="Carere C.R."/>
            <person name="Bay S.K."/>
            <person name="Steen J.A."/>
            <person name="Montgomery K."/>
            <person name="Lines T."/>
            <person name="Beardall J."/>
            <person name="van Dorst J."/>
            <person name="Snape I."/>
            <person name="Stott M.B."/>
            <person name="Hugenholtz P."/>
            <person name="Ferrari B.C."/>
        </authorList>
    </citation>
    <scope>NUCLEOTIDE SEQUENCE [LARGE SCALE GENOMIC DNA]</scope>
    <source>
        <strain evidence="2">RRmetagenome_bin12</strain>
    </source>
</reference>
<reference evidence="1 4" key="3">
    <citation type="submission" date="2020-10" db="EMBL/GenBank/DDBJ databases">
        <title>Ca. Dormibacterota MAGs.</title>
        <authorList>
            <person name="Montgomery K."/>
        </authorList>
    </citation>
    <scope>NUCLEOTIDE SEQUENCE [LARGE SCALE GENOMIC DNA]</scope>
    <source>
        <strain evidence="1">SC8812_S17_18</strain>
    </source>
</reference>
<proteinExistence type="predicted"/>
<evidence type="ECO:0000313" key="4">
    <source>
        <dbReference type="Proteomes" id="UP000606991"/>
    </source>
</evidence>
<evidence type="ECO:0000313" key="2">
    <source>
        <dbReference type="EMBL" id="PZR77474.1"/>
    </source>
</evidence>
<dbReference type="EMBL" id="QHBU01000299">
    <property type="protein sequence ID" value="PZR77474.1"/>
    <property type="molecule type" value="Genomic_DNA"/>
</dbReference>
<gene>
    <name evidence="2" type="ORF">DLM65_15565</name>
    <name evidence="1" type="ORF">JF886_03025</name>
</gene>
<dbReference type="Proteomes" id="UP000606991">
    <property type="component" value="Unassembled WGS sequence"/>
</dbReference>
<name>A0A2W6A185_9BACT</name>
<dbReference type="RefSeq" id="WP_337309481.1">
    <property type="nucleotide sequence ID" value="NZ_JAEKNS010000038.1"/>
</dbReference>
<dbReference type="EMBL" id="JAEKNS010000038">
    <property type="protein sequence ID" value="MBJ7593826.1"/>
    <property type="molecule type" value="Genomic_DNA"/>
</dbReference>